<dbReference type="Proteomes" id="UP000186308">
    <property type="component" value="Unassembled WGS sequence"/>
</dbReference>
<protein>
    <submittedName>
        <fullName evidence="2">Uncharacterized protein</fullName>
    </submittedName>
</protein>
<evidence type="ECO:0000313" key="3">
    <source>
        <dbReference type="Proteomes" id="UP000186308"/>
    </source>
</evidence>
<accession>A0A8G2FC99</accession>
<feature type="region of interest" description="Disordered" evidence="1">
    <location>
        <begin position="63"/>
        <end position="91"/>
    </location>
</feature>
<reference evidence="2 3" key="1">
    <citation type="submission" date="2017-01" db="EMBL/GenBank/DDBJ databases">
        <authorList>
            <person name="Varghese N."/>
            <person name="Submissions S."/>
        </authorList>
    </citation>
    <scope>NUCLEOTIDE SEQUENCE [LARGE SCALE GENOMIC DNA]</scope>
    <source>
        <strain evidence="2 3">ATCC 35905</strain>
    </source>
</reference>
<gene>
    <name evidence="2" type="ORF">SAMN05421828_10359</name>
</gene>
<feature type="compositionally biased region" description="Low complexity" evidence="1">
    <location>
        <begin position="70"/>
        <end position="81"/>
    </location>
</feature>
<proteinExistence type="predicted"/>
<name>A0A8G2FC99_ACIRU</name>
<evidence type="ECO:0000313" key="2">
    <source>
        <dbReference type="EMBL" id="SIQ27869.1"/>
    </source>
</evidence>
<sequence>MSETRAPFTIECFAVIMDALCTVVAEKGRAAYIPAPMVHLIWTRLRNLTARFLAALARGHVPPRKPRPITKPAVTPETAPETEPPSKPRRKRLTLPCRESWLYRLLPETGFARFSLQHLLSDPEFAGFLAANPRLVRILTPLYNAMGIELPPEPPFAPNLPPIADSRRHIIFGAPEPSHDDAPIPPHECKFRPA</sequence>
<comment type="caution">
    <text evidence="2">The sequence shown here is derived from an EMBL/GenBank/DDBJ whole genome shotgun (WGS) entry which is preliminary data.</text>
</comment>
<dbReference type="EMBL" id="FTNE01000003">
    <property type="protein sequence ID" value="SIQ27869.1"/>
    <property type="molecule type" value="Genomic_DNA"/>
</dbReference>
<dbReference type="AlphaFoldDB" id="A0A8G2FC99"/>
<keyword evidence="3" id="KW-1185">Reference proteome</keyword>
<organism evidence="2 3">
    <name type="scientific">Acidiphilium rubrum</name>
    <dbReference type="NCBI Taxonomy" id="526"/>
    <lineage>
        <taxon>Bacteria</taxon>
        <taxon>Pseudomonadati</taxon>
        <taxon>Pseudomonadota</taxon>
        <taxon>Alphaproteobacteria</taxon>
        <taxon>Acetobacterales</taxon>
        <taxon>Acidocellaceae</taxon>
        <taxon>Acidiphilium</taxon>
    </lineage>
</organism>
<evidence type="ECO:0000256" key="1">
    <source>
        <dbReference type="SAM" id="MobiDB-lite"/>
    </source>
</evidence>
<dbReference type="RefSeq" id="WP_051657295.1">
    <property type="nucleotide sequence ID" value="NZ_FTNE01000003.1"/>
</dbReference>